<dbReference type="Proteomes" id="UP000017800">
    <property type="component" value="Unassembled WGS sequence"/>
</dbReference>
<proteinExistence type="predicted"/>
<name>V5FI40_9VIBR</name>
<accession>V5FI40</accession>
<protein>
    <submittedName>
        <fullName evidence="1">Uncharacterized protein</fullName>
    </submittedName>
</protein>
<evidence type="ECO:0000313" key="2">
    <source>
        <dbReference type="Proteomes" id="UP000017800"/>
    </source>
</evidence>
<dbReference type="InterPro" id="IPR047650">
    <property type="entry name" value="Transpos_IS110"/>
</dbReference>
<dbReference type="EMBL" id="BAUJ01000087">
    <property type="protein sequence ID" value="GAD91363.1"/>
    <property type="molecule type" value="Genomic_DNA"/>
</dbReference>
<dbReference type="PANTHER" id="PTHR33055:SF3">
    <property type="entry name" value="PUTATIVE TRANSPOSASE FOR IS117-RELATED"/>
    <property type="match status" value="1"/>
</dbReference>
<dbReference type="eggNOG" id="COG3547">
    <property type="taxonomic scope" value="Bacteria"/>
</dbReference>
<reference evidence="1 2" key="1">
    <citation type="submission" date="2013-11" db="EMBL/GenBank/DDBJ databases">
        <title>Whole genome shotgun sequence of Vibrio halioticoli NBRC 102217.</title>
        <authorList>
            <person name="Isaki S."/>
            <person name="Kimura A."/>
            <person name="Ohji S."/>
            <person name="Hosoyama A."/>
            <person name="Fujita N."/>
            <person name="Hashimoto M."/>
            <person name="Hosoyama Y."/>
            <person name="Yamazoe A."/>
        </authorList>
    </citation>
    <scope>NUCLEOTIDE SEQUENCE [LARGE SCALE GENOMIC DNA]</scope>
    <source>
        <strain evidence="1 2">NBRC 102217</strain>
    </source>
</reference>
<dbReference type="PANTHER" id="PTHR33055">
    <property type="entry name" value="TRANSPOSASE FOR INSERTION SEQUENCE ELEMENT IS1111A"/>
    <property type="match status" value="1"/>
</dbReference>
<comment type="caution">
    <text evidence="1">The sequence shown here is derived from an EMBL/GenBank/DDBJ whole genome shotgun (WGS) entry which is preliminary data.</text>
</comment>
<gene>
    <name evidence="1" type="ORF">VHA01S_087_00030</name>
</gene>
<dbReference type="AlphaFoldDB" id="V5FI40"/>
<organism evidence="1 2">
    <name type="scientific">Vibrio halioticoli NBRC 102217</name>
    <dbReference type="NCBI Taxonomy" id="1219072"/>
    <lineage>
        <taxon>Bacteria</taxon>
        <taxon>Pseudomonadati</taxon>
        <taxon>Pseudomonadota</taxon>
        <taxon>Gammaproteobacteria</taxon>
        <taxon>Vibrionales</taxon>
        <taxon>Vibrionaceae</taxon>
        <taxon>Vibrio</taxon>
    </lineage>
</organism>
<keyword evidence="2" id="KW-1185">Reference proteome</keyword>
<evidence type="ECO:0000313" key="1">
    <source>
        <dbReference type="EMBL" id="GAD91363.1"/>
    </source>
</evidence>
<sequence>MTRVKLIQFISQQESTTIAMEACCGAHWLARKCKEYGHQIKLIPAQYVKPYVKSHKNDFIDADAIAEATSRTFTLTYGERFRPAFITAWSLMWFVS</sequence>